<feature type="signal peptide" evidence="9">
    <location>
        <begin position="1"/>
        <end position="28"/>
    </location>
</feature>
<dbReference type="PANTHER" id="PTHR23130:SF171">
    <property type="entry name" value="OS01G0895300 PROTEIN"/>
    <property type="match status" value="1"/>
</dbReference>
<keyword evidence="4 9" id="KW-0732">Signal</keyword>
<feature type="chain" id="PRO_5043629959" description="Cytochrome b561 and DOMON domain-containing protein" evidence="9">
    <location>
        <begin position="29"/>
        <end position="368"/>
    </location>
</feature>
<keyword evidence="3 8" id="KW-0812">Transmembrane</keyword>
<dbReference type="Pfam" id="PF03188">
    <property type="entry name" value="Cytochrom_B561"/>
    <property type="match status" value="1"/>
</dbReference>
<dbReference type="SMART" id="SM00664">
    <property type="entry name" value="DoH"/>
    <property type="match status" value="1"/>
</dbReference>
<dbReference type="SMART" id="SM00665">
    <property type="entry name" value="B561"/>
    <property type="match status" value="1"/>
</dbReference>
<reference evidence="12 13" key="1">
    <citation type="journal article" date="2021" name="Commun. Biol.">
        <title>The genome of Shorea leprosula (Dipterocarpaceae) highlights the ecological relevance of drought in aseasonal tropical rainforests.</title>
        <authorList>
            <person name="Ng K.K.S."/>
            <person name="Kobayashi M.J."/>
            <person name="Fawcett J.A."/>
            <person name="Hatakeyama M."/>
            <person name="Paape T."/>
            <person name="Ng C.H."/>
            <person name="Ang C.C."/>
            <person name="Tnah L.H."/>
            <person name="Lee C.T."/>
            <person name="Nishiyama T."/>
            <person name="Sese J."/>
            <person name="O'Brien M.J."/>
            <person name="Copetti D."/>
            <person name="Mohd Noor M.I."/>
            <person name="Ong R.C."/>
            <person name="Putra M."/>
            <person name="Sireger I.Z."/>
            <person name="Indrioko S."/>
            <person name="Kosugi Y."/>
            <person name="Izuno A."/>
            <person name="Isagi Y."/>
            <person name="Lee S.L."/>
            <person name="Shimizu K.K."/>
        </authorList>
    </citation>
    <scope>NUCLEOTIDE SEQUENCE [LARGE SCALE GENOMIC DNA]</scope>
    <source>
        <strain evidence="12">214</strain>
    </source>
</reference>
<evidence type="ECO:0008006" key="14">
    <source>
        <dbReference type="Google" id="ProtNLM"/>
    </source>
</evidence>
<organism evidence="12 13">
    <name type="scientific">Rubroshorea leprosula</name>
    <dbReference type="NCBI Taxonomy" id="152421"/>
    <lineage>
        <taxon>Eukaryota</taxon>
        <taxon>Viridiplantae</taxon>
        <taxon>Streptophyta</taxon>
        <taxon>Embryophyta</taxon>
        <taxon>Tracheophyta</taxon>
        <taxon>Spermatophyta</taxon>
        <taxon>Magnoliopsida</taxon>
        <taxon>eudicotyledons</taxon>
        <taxon>Gunneridae</taxon>
        <taxon>Pentapetalae</taxon>
        <taxon>rosids</taxon>
        <taxon>malvids</taxon>
        <taxon>Malvales</taxon>
        <taxon>Dipterocarpaceae</taxon>
        <taxon>Rubroshorea</taxon>
    </lineage>
</organism>
<evidence type="ECO:0000313" key="12">
    <source>
        <dbReference type="EMBL" id="GKU97812.1"/>
    </source>
</evidence>
<evidence type="ECO:0000256" key="9">
    <source>
        <dbReference type="SAM" id="SignalP"/>
    </source>
</evidence>
<evidence type="ECO:0000313" key="13">
    <source>
        <dbReference type="Proteomes" id="UP001054252"/>
    </source>
</evidence>
<dbReference type="PROSITE" id="PS50836">
    <property type="entry name" value="DOMON"/>
    <property type="match status" value="1"/>
</dbReference>
<dbReference type="InterPro" id="IPR045266">
    <property type="entry name" value="DOH_DOMON"/>
</dbReference>
<feature type="domain" description="Cytochrome b561" evidence="11">
    <location>
        <begin position="177"/>
        <end position="368"/>
    </location>
</feature>
<dbReference type="InterPro" id="IPR005018">
    <property type="entry name" value="DOMON_domain"/>
</dbReference>
<dbReference type="EMBL" id="BPVZ01000012">
    <property type="protein sequence ID" value="GKU97812.1"/>
    <property type="molecule type" value="Genomic_DNA"/>
</dbReference>
<sequence>MKGVSPTVSIIIFRVIITLQGLSSLVNSQTTDSCSSNPSLGLPFDTSSLQCLSVWSGERFILRYAQNSSNVWSFVLSAPDSNNYIAIGFSTSGKMVQSSAVVGWIWTNGTSAVKQYYLGGQQPNLVAVDQGSLQIVSNSTSITSQSGSLFMAFQLNTAQPQSALIYAVGPTAVFPSAPSYTLTQHRNRVSTQINYFSGQTTSQSPSANLRKSHGILNMVGWGILMLIGGIVARHFKQWDPIWFYSHVAIQSLGFVLGLIGVICGFVLEDRLSAHVPTHKGLGIFILVLGCLQVMAFLARPNKTSKVRKYWNWYHYSVGRILMVFAIANIFYGIHLGKEGHRWTAGYAVVIALLFLIAIVLEIRMWMTK</sequence>
<dbReference type="Proteomes" id="UP001054252">
    <property type="component" value="Unassembled WGS sequence"/>
</dbReference>
<keyword evidence="6 8" id="KW-1133">Transmembrane helix</keyword>
<evidence type="ECO:0000256" key="4">
    <source>
        <dbReference type="ARBA" id="ARBA00022729"/>
    </source>
</evidence>
<dbReference type="PROSITE" id="PS50939">
    <property type="entry name" value="CYTOCHROME_B561"/>
    <property type="match status" value="1"/>
</dbReference>
<evidence type="ECO:0000259" key="11">
    <source>
        <dbReference type="PROSITE" id="PS50939"/>
    </source>
</evidence>
<feature type="transmembrane region" description="Helical" evidence="8">
    <location>
        <begin position="343"/>
        <end position="362"/>
    </location>
</feature>
<feature type="transmembrane region" description="Helical" evidence="8">
    <location>
        <begin position="279"/>
        <end position="298"/>
    </location>
</feature>
<name>A0AAV5IFH0_9ROSI</name>
<proteinExistence type="predicted"/>
<dbReference type="CDD" id="cd09631">
    <property type="entry name" value="DOMON_DOH"/>
    <property type="match status" value="1"/>
</dbReference>
<dbReference type="AlphaFoldDB" id="A0AAV5IFH0"/>
<feature type="transmembrane region" description="Helical" evidence="8">
    <location>
        <begin position="310"/>
        <end position="331"/>
    </location>
</feature>
<evidence type="ECO:0000259" key="10">
    <source>
        <dbReference type="PROSITE" id="PS50836"/>
    </source>
</evidence>
<dbReference type="InterPro" id="IPR006593">
    <property type="entry name" value="Cyt_b561/ferric_Rdtase_TM"/>
</dbReference>
<evidence type="ECO:0000256" key="7">
    <source>
        <dbReference type="ARBA" id="ARBA00023136"/>
    </source>
</evidence>
<dbReference type="GO" id="GO:0016020">
    <property type="term" value="C:membrane"/>
    <property type="evidence" value="ECO:0007669"/>
    <property type="project" value="UniProtKB-SubCell"/>
</dbReference>
<comment type="subcellular location">
    <subcellularLocation>
        <location evidence="1">Membrane</location>
    </subcellularLocation>
</comment>
<accession>A0AAV5IFH0</accession>
<protein>
    <recommendedName>
        <fullName evidence="14">Cytochrome b561 and DOMON domain-containing protein</fullName>
    </recommendedName>
</protein>
<evidence type="ECO:0000256" key="6">
    <source>
        <dbReference type="ARBA" id="ARBA00022989"/>
    </source>
</evidence>
<evidence type="ECO:0000256" key="8">
    <source>
        <dbReference type="SAM" id="Phobius"/>
    </source>
</evidence>
<evidence type="ECO:0000256" key="3">
    <source>
        <dbReference type="ARBA" id="ARBA00022692"/>
    </source>
</evidence>
<keyword evidence="7 8" id="KW-0472">Membrane</keyword>
<dbReference type="CDD" id="cd08760">
    <property type="entry name" value="Cyt_b561_FRRS1_like"/>
    <property type="match status" value="1"/>
</dbReference>
<keyword evidence="13" id="KW-1185">Reference proteome</keyword>
<gene>
    <name evidence="12" type="ORF">SLEP1_g10897</name>
</gene>
<dbReference type="Gene3D" id="1.20.120.1770">
    <property type="match status" value="1"/>
</dbReference>
<evidence type="ECO:0000256" key="2">
    <source>
        <dbReference type="ARBA" id="ARBA00022448"/>
    </source>
</evidence>
<keyword evidence="5" id="KW-0249">Electron transport</keyword>
<keyword evidence="2" id="KW-0813">Transport</keyword>
<evidence type="ECO:0000256" key="5">
    <source>
        <dbReference type="ARBA" id="ARBA00022982"/>
    </source>
</evidence>
<feature type="transmembrane region" description="Helical" evidence="8">
    <location>
        <begin position="214"/>
        <end position="235"/>
    </location>
</feature>
<dbReference type="PANTHER" id="PTHR23130">
    <property type="entry name" value="CYTOCHROME B561 AND DOMON DOMAIN-CONTAINING PROTEIN"/>
    <property type="match status" value="1"/>
</dbReference>
<feature type="transmembrane region" description="Helical" evidence="8">
    <location>
        <begin position="247"/>
        <end position="267"/>
    </location>
</feature>
<comment type="caution">
    <text evidence="12">The sequence shown here is derived from an EMBL/GenBank/DDBJ whole genome shotgun (WGS) entry which is preliminary data.</text>
</comment>
<evidence type="ECO:0000256" key="1">
    <source>
        <dbReference type="ARBA" id="ARBA00004370"/>
    </source>
</evidence>
<dbReference type="Pfam" id="PF03351">
    <property type="entry name" value="DOMON"/>
    <property type="match status" value="1"/>
</dbReference>
<feature type="domain" description="DOMON" evidence="10">
    <location>
        <begin position="58"/>
        <end position="169"/>
    </location>
</feature>